<comment type="caution">
    <text evidence="2">The sequence shown here is derived from an EMBL/GenBank/DDBJ whole genome shotgun (WGS) entry which is preliminary data.</text>
</comment>
<evidence type="ECO:0000313" key="4">
    <source>
        <dbReference type="Proteomes" id="UP000247702"/>
    </source>
</evidence>
<reference evidence="2 4" key="1">
    <citation type="submission" date="2017-11" db="EMBL/GenBank/DDBJ databases">
        <title>The genome of Rhizophagus clarus HR1 reveals common genetic basis of auxotrophy among arbuscular mycorrhizal fungi.</title>
        <authorList>
            <person name="Kobayashi Y."/>
        </authorList>
    </citation>
    <scope>NUCLEOTIDE SEQUENCE [LARGE SCALE GENOMIC DNA]</scope>
    <source>
        <strain evidence="2 4">HR1</strain>
    </source>
</reference>
<dbReference type="Proteomes" id="UP000615446">
    <property type="component" value="Unassembled WGS sequence"/>
</dbReference>
<dbReference type="EMBL" id="BLAL01000046">
    <property type="protein sequence ID" value="GES79870.1"/>
    <property type="molecule type" value="Genomic_DNA"/>
</dbReference>
<name>A0A2Z6QBI9_9GLOM</name>
<organism evidence="2 4">
    <name type="scientific">Rhizophagus clarus</name>
    <dbReference type="NCBI Taxonomy" id="94130"/>
    <lineage>
        <taxon>Eukaryota</taxon>
        <taxon>Fungi</taxon>
        <taxon>Fungi incertae sedis</taxon>
        <taxon>Mucoromycota</taxon>
        <taxon>Glomeromycotina</taxon>
        <taxon>Glomeromycetes</taxon>
        <taxon>Glomerales</taxon>
        <taxon>Glomeraceae</taxon>
        <taxon>Rhizophagus</taxon>
    </lineage>
</organism>
<evidence type="ECO:0000313" key="2">
    <source>
        <dbReference type="EMBL" id="GBB86875.1"/>
    </source>
</evidence>
<dbReference type="EMBL" id="BEXD01000369">
    <property type="protein sequence ID" value="GBB86875.1"/>
    <property type="molecule type" value="Genomic_DNA"/>
</dbReference>
<keyword evidence="4" id="KW-1185">Reference proteome</keyword>
<sequence length="75" mass="8373">MSTNPPQQQDQLLSNADDTNQQVNSETIKIVTQLIIPQITNNPQENTFFNGTEFHDKNDIESLILPAGWSGSTFP</sequence>
<evidence type="ECO:0000313" key="3">
    <source>
        <dbReference type="EMBL" id="GES79870.1"/>
    </source>
</evidence>
<dbReference type="AlphaFoldDB" id="A0A2Z6QBI9"/>
<gene>
    <name evidence="3" type="ORF">RCL2_000716500</name>
    <name evidence="2" type="ORF">RclHR1_01330029</name>
</gene>
<reference evidence="3" key="2">
    <citation type="submission" date="2019-10" db="EMBL/GenBank/DDBJ databases">
        <title>Conservation and host-specific expression of non-tandemly repeated heterogenous ribosome RNA gene in arbuscular mycorrhizal fungi.</title>
        <authorList>
            <person name="Maeda T."/>
            <person name="Kobayashi Y."/>
            <person name="Nakagawa T."/>
            <person name="Ezawa T."/>
            <person name="Yamaguchi K."/>
            <person name="Bino T."/>
            <person name="Nishimoto Y."/>
            <person name="Shigenobu S."/>
            <person name="Kawaguchi M."/>
        </authorList>
    </citation>
    <scope>NUCLEOTIDE SEQUENCE</scope>
    <source>
        <strain evidence="3">HR1</strain>
    </source>
</reference>
<dbReference type="OrthoDB" id="2316294at2759"/>
<proteinExistence type="predicted"/>
<evidence type="ECO:0000256" key="1">
    <source>
        <dbReference type="SAM" id="MobiDB-lite"/>
    </source>
</evidence>
<dbReference type="Proteomes" id="UP000247702">
    <property type="component" value="Unassembled WGS sequence"/>
</dbReference>
<protein>
    <submittedName>
        <fullName evidence="2">Uncharacterized protein</fullName>
    </submittedName>
</protein>
<feature type="region of interest" description="Disordered" evidence="1">
    <location>
        <begin position="1"/>
        <end position="21"/>
    </location>
</feature>
<accession>A0A2Z6QBI9</accession>